<evidence type="ECO:0000313" key="2">
    <source>
        <dbReference type="Proteomes" id="UP001152607"/>
    </source>
</evidence>
<evidence type="ECO:0000313" key="1">
    <source>
        <dbReference type="EMBL" id="CAI6339814.1"/>
    </source>
</evidence>
<organism evidence="1 2">
    <name type="scientific">Periconia digitata</name>
    <dbReference type="NCBI Taxonomy" id="1303443"/>
    <lineage>
        <taxon>Eukaryota</taxon>
        <taxon>Fungi</taxon>
        <taxon>Dikarya</taxon>
        <taxon>Ascomycota</taxon>
        <taxon>Pezizomycotina</taxon>
        <taxon>Dothideomycetes</taxon>
        <taxon>Pleosporomycetidae</taxon>
        <taxon>Pleosporales</taxon>
        <taxon>Massarineae</taxon>
        <taxon>Periconiaceae</taxon>
        <taxon>Periconia</taxon>
    </lineage>
</organism>
<keyword evidence="2" id="KW-1185">Reference proteome</keyword>
<protein>
    <submittedName>
        <fullName evidence="1">Uncharacterized protein</fullName>
    </submittedName>
</protein>
<comment type="caution">
    <text evidence="1">The sequence shown here is derived from an EMBL/GenBank/DDBJ whole genome shotgun (WGS) entry which is preliminary data.</text>
</comment>
<accession>A0A9W4XPS6</accession>
<dbReference type="AlphaFoldDB" id="A0A9W4XPS6"/>
<reference evidence="1" key="1">
    <citation type="submission" date="2023-01" db="EMBL/GenBank/DDBJ databases">
        <authorList>
            <person name="Van Ghelder C."/>
            <person name="Rancurel C."/>
        </authorList>
    </citation>
    <scope>NUCLEOTIDE SEQUENCE</scope>
    <source>
        <strain evidence="1">CNCM I-4278</strain>
    </source>
</reference>
<proteinExistence type="predicted"/>
<sequence>MGVHSIPDDVHALPASLAGVIQTDAHPPKNLTVTFHMFVLTRCTQCHASVLSTGDVFLGQSPMDLSSRDPQDDQRKRKCLRELSIFTGCKAIYFDICWHCIHILCFMAIHRKS</sequence>
<gene>
    <name evidence="1" type="ORF">PDIGIT_LOCUS12978</name>
</gene>
<dbReference type="Proteomes" id="UP001152607">
    <property type="component" value="Unassembled WGS sequence"/>
</dbReference>
<dbReference type="EMBL" id="CAOQHR010000009">
    <property type="protein sequence ID" value="CAI6339814.1"/>
    <property type="molecule type" value="Genomic_DNA"/>
</dbReference>
<name>A0A9W4XPS6_9PLEO</name>